<organism evidence="3">
    <name type="scientific">marine sediment metagenome</name>
    <dbReference type="NCBI Taxonomy" id="412755"/>
    <lineage>
        <taxon>unclassified sequences</taxon>
        <taxon>metagenomes</taxon>
        <taxon>ecological metagenomes</taxon>
    </lineage>
</organism>
<reference evidence="3" key="1">
    <citation type="journal article" date="2014" name="Front. Microbiol.">
        <title>High frequency of phylogenetically diverse reductive dehalogenase-homologous genes in deep subseafloor sedimentary metagenomes.</title>
        <authorList>
            <person name="Kawai M."/>
            <person name="Futagami T."/>
            <person name="Toyoda A."/>
            <person name="Takaki Y."/>
            <person name="Nishi S."/>
            <person name="Hori S."/>
            <person name="Arai W."/>
            <person name="Tsubouchi T."/>
            <person name="Morono Y."/>
            <person name="Uchiyama I."/>
            <person name="Ito T."/>
            <person name="Fujiyama A."/>
            <person name="Inagaki F."/>
            <person name="Takami H."/>
        </authorList>
    </citation>
    <scope>NUCLEOTIDE SEQUENCE</scope>
    <source>
        <strain evidence="3">Expedition CK06-06</strain>
    </source>
</reference>
<dbReference type="Pfam" id="PF00476">
    <property type="entry name" value="DNA_pol_A"/>
    <property type="match status" value="1"/>
</dbReference>
<dbReference type="GO" id="GO:0006302">
    <property type="term" value="P:double-strand break repair"/>
    <property type="evidence" value="ECO:0007669"/>
    <property type="project" value="TreeGrafter"/>
</dbReference>
<dbReference type="InterPro" id="IPR001098">
    <property type="entry name" value="DNA-dir_DNA_pol_A_palm_dom"/>
</dbReference>
<dbReference type="GO" id="GO:0003887">
    <property type="term" value="F:DNA-directed DNA polymerase activity"/>
    <property type="evidence" value="ECO:0007669"/>
    <property type="project" value="InterPro"/>
</dbReference>
<dbReference type="InterPro" id="IPR043502">
    <property type="entry name" value="DNA/RNA_pol_sf"/>
</dbReference>
<dbReference type="Gene3D" id="3.30.70.370">
    <property type="match status" value="1"/>
</dbReference>
<proteinExistence type="predicted"/>
<dbReference type="PANTHER" id="PTHR10133">
    <property type="entry name" value="DNA POLYMERASE I"/>
    <property type="match status" value="1"/>
</dbReference>
<name>X1BRE1_9ZZZZ</name>
<comment type="caution">
    <text evidence="3">The sequence shown here is derived from an EMBL/GenBank/DDBJ whole genome shotgun (WGS) entry which is preliminary data.</text>
</comment>
<dbReference type="AlphaFoldDB" id="X1BRE1"/>
<keyword evidence="1" id="KW-0235">DNA replication</keyword>
<dbReference type="GO" id="GO:0003677">
    <property type="term" value="F:DNA binding"/>
    <property type="evidence" value="ECO:0007669"/>
    <property type="project" value="InterPro"/>
</dbReference>
<dbReference type="SUPFAM" id="SSF56672">
    <property type="entry name" value="DNA/RNA polymerases"/>
    <property type="match status" value="1"/>
</dbReference>
<evidence type="ECO:0000313" key="3">
    <source>
        <dbReference type="EMBL" id="GAG74731.1"/>
    </source>
</evidence>
<dbReference type="EMBL" id="BART01018334">
    <property type="protein sequence ID" value="GAG74731.1"/>
    <property type="molecule type" value="Genomic_DNA"/>
</dbReference>
<protein>
    <recommendedName>
        <fullName evidence="2">DNA-directed DNA polymerase family A palm domain-containing protein</fullName>
    </recommendedName>
</protein>
<dbReference type="InterPro" id="IPR002298">
    <property type="entry name" value="DNA_polymerase_A"/>
</dbReference>
<feature type="non-terminal residue" evidence="3">
    <location>
        <position position="1"/>
    </location>
</feature>
<dbReference type="PANTHER" id="PTHR10133:SF27">
    <property type="entry name" value="DNA POLYMERASE NU"/>
    <property type="match status" value="1"/>
</dbReference>
<dbReference type="GO" id="GO:0006261">
    <property type="term" value="P:DNA-templated DNA replication"/>
    <property type="evidence" value="ECO:0007669"/>
    <property type="project" value="InterPro"/>
</dbReference>
<sequence>ADIMKLAMLKVAENLKSSKLTAKILLQVHDELVLEAPDNEIQEVVALVQSAMEGVYSLEIPLTTDAKTGVDWGSLTG</sequence>
<feature type="domain" description="DNA-directed DNA polymerase family A palm" evidence="2">
    <location>
        <begin position="1"/>
        <end position="73"/>
    </location>
</feature>
<evidence type="ECO:0000256" key="1">
    <source>
        <dbReference type="ARBA" id="ARBA00022705"/>
    </source>
</evidence>
<evidence type="ECO:0000259" key="2">
    <source>
        <dbReference type="Pfam" id="PF00476"/>
    </source>
</evidence>
<gene>
    <name evidence="3" type="ORF">S01H4_34622</name>
</gene>
<accession>X1BRE1</accession>